<evidence type="ECO:0000313" key="2">
    <source>
        <dbReference type="Proteomes" id="UP001056120"/>
    </source>
</evidence>
<dbReference type="EMBL" id="CM042038">
    <property type="protein sequence ID" value="KAI3731788.1"/>
    <property type="molecule type" value="Genomic_DNA"/>
</dbReference>
<protein>
    <submittedName>
        <fullName evidence="1">Uncharacterized protein</fullName>
    </submittedName>
</protein>
<keyword evidence="2" id="KW-1185">Reference proteome</keyword>
<organism evidence="1 2">
    <name type="scientific">Smallanthus sonchifolius</name>
    <dbReference type="NCBI Taxonomy" id="185202"/>
    <lineage>
        <taxon>Eukaryota</taxon>
        <taxon>Viridiplantae</taxon>
        <taxon>Streptophyta</taxon>
        <taxon>Embryophyta</taxon>
        <taxon>Tracheophyta</taxon>
        <taxon>Spermatophyta</taxon>
        <taxon>Magnoliopsida</taxon>
        <taxon>eudicotyledons</taxon>
        <taxon>Gunneridae</taxon>
        <taxon>Pentapetalae</taxon>
        <taxon>asterids</taxon>
        <taxon>campanulids</taxon>
        <taxon>Asterales</taxon>
        <taxon>Asteraceae</taxon>
        <taxon>Asteroideae</taxon>
        <taxon>Heliantheae alliance</taxon>
        <taxon>Millerieae</taxon>
        <taxon>Smallanthus</taxon>
    </lineage>
</organism>
<comment type="caution">
    <text evidence="1">The sequence shown here is derived from an EMBL/GenBank/DDBJ whole genome shotgun (WGS) entry which is preliminary data.</text>
</comment>
<reference evidence="1 2" key="2">
    <citation type="journal article" date="2022" name="Mol. Ecol. Resour.">
        <title>The genomes of chicory, endive, great burdock and yacon provide insights into Asteraceae paleo-polyploidization history and plant inulin production.</title>
        <authorList>
            <person name="Fan W."/>
            <person name="Wang S."/>
            <person name="Wang H."/>
            <person name="Wang A."/>
            <person name="Jiang F."/>
            <person name="Liu H."/>
            <person name="Zhao H."/>
            <person name="Xu D."/>
            <person name="Zhang Y."/>
        </authorList>
    </citation>
    <scope>NUCLEOTIDE SEQUENCE [LARGE SCALE GENOMIC DNA]</scope>
    <source>
        <strain evidence="2">cv. Yunnan</strain>
        <tissue evidence="1">Leaves</tissue>
    </source>
</reference>
<proteinExistence type="predicted"/>
<name>A0ACB9CC27_9ASTR</name>
<sequence length="71" mass="8303">MTHVLYLYGLVQFVKQIGPKYIKWSGRGCLPDYQSKKKPEKAVVTEPTSFQFPIQNLVFSGNHRIRRSFSR</sequence>
<accession>A0ACB9CC27</accession>
<dbReference type="Proteomes" id="UP001056120">
    <property type="component" value="Linkage Group LG21"/>
</dbReference>
<evidence type="ECO:0000313" key="1">
    <source>
        <dbReference type="EMBL" id="KAI3731788.1"/>
    </source>
</evidence>
<reference evidence="2" key="1">
    <citation type="journal article" date="2022" name="Mol. Ecol. Resour.">
        <title>The genomes of chicory, endive, great burdock and yacon provide insights into Asteraceae palaeo-polyploidization history and plant inulin production.</title>
        <authorList>
            <person name="Fan W."/>
            <person name="Wang S."/>
            <person name="Wang H."/>
            <person name="Wang A."/>
            <person name="Jiang F."/>
            <person name="Liu H."/>
            <person name="Zhao H."/>
            <person name="Xu D."/>
            <person name="Zhang Y."/>
        </authorList>
    </citation>
    <scope>NUCLEOTIDE SEQUENCE [LARGE SCALE GENOMIC DNA]</scope>
    <source>
        <strain evidence="2">cv. Yunnan</strain>
    </source>
</reference>
<gene>
    <name evidence="1" type="ORF">L1987_62977</name>
</gene>